<evidence type="ECO:0000256" key="4">
    <source>
        <dbReference type="ARBA" id="ARBA00023136"/>
    </source>
</evidence>
<dbReference type="Proteomes" id="UP001285441">
    <property type="component" value="Unassembled WGS sequence"/>
</dbReference>
<name>A0AAE0P5U6_9PEZI</name>
<dbReference type="InterPro" id="IPR007568">
    <property type="entry name" value="RTA1"/>
</dbReference>
<evidence type="ECO:0000256" key="6">
    <source>
        <dbReference type="SAM" id="Phobius"/>
    </source>
</evidence>
<feature type="transmembrane region" description="Helical" evidence="6">
    <location>
        <begin position="293"/>
        <end position="313"/>
    </location>
</feature>
<dbReference type="PANTHER" id="PTHR31465:SF28">
    <property type="entry name" value="DOMAIN PROTEIN, PUTATIVE-RELATED"/>
    <property type="match status" value="1"/>
</dbReference>
<feature type="transmembrane region" description="Helical" evidence="6">
    <location>
        <begin position="202"/>
        <end position="226"/>
    </location>
</feature>
<evidence type="ECO:0000313" key="9">
    <source>
        <dbReference type="Proteomes" id="UP001285441"/>
    </source>
</evidence>
<feature type="signal peptide" evidence="7">
    <location>
        <begin position="1"/>
        <end position="21"/>
    </location>
</feature>
<feature type="compositionally biased region" description="Polar residues" evidence="5">
    <location>
        <begin position="356"/>
        <end position="370"/>
    </location>
</feature>
<dbReference type="GO" id="GO:0016020">
    <property type="term" value="C:membrane"/>
    <property type="evidence" value="ECO:0007669"/>
    <property type="project" value="UniProtKB-SubCell"/>
</dbReference>
<evidence type="ECO:0000256" key="5">
    <source>
        <dbReference type="SAM" id="MobiDB-lite"/>
    </source>
</evidence>
<evidence type="ECO:0000256" key="1">
    <source>
        <dbReference type="ARBA" id="ARBA00004141"/>
    </source>
</evidence>
<evidence type="ECO:0000256" key="2">
    <source>
        <dbReference type="ARBA" id="ARBA00022692"/>
    </source>
</evidence>
<dbReference type="EMBL" id="JAULSW010000001">
    <property type="protein sequence ID" value="KAK3393978.1"/>
    <property type="molecule type" value="Genomic_DNA"/>
</dbReference>
<keyword evidence="2 6" id="KW-0812">Transmembrane</keyword>
<comment type="subcellular location">
    <subcellularLocation>
        <location evidence="1">Membrane</location>
        <topology evidence="1">Multi-pass membrane protein</topology>
    </subcellularLocation>
</comment>
<proteinExistence type="predicted"/>
<dbReference type="PANTHER" id="PTHR31465">
    <property type="entry name" value="PROTEIN RTA1-RELATED"/>
    <property type="match status" value="1"/>
</dbReference>
<feature type="region of interest" description="Disordered" evidence="5">
    <location>
        <begin position="23"/>
        <end position="43"/>
    </location>
</feature>
<gene>
    <name evidence="8" type="ORF">B0H63DRAFT_531928</name>
</gene>
<feature type="transmembrane region" description="Helical" evidence="6">
    <location>
        <begin position="62"/>
        <end position="82"/>
    </location>
</feature>
<keyword evidence="7" id="KW-0732">Signal</keyword>
<sequence>MNRFHLLHMAAVMTTVGAVAAIPSSSTGRPNSSISETTPPDPRIATEHGSTPLFHYSPSFDLAFTSVVVFAGLGVAHAWLAFKTRSMYFLMTAAAGIIMTAGMIIRLVFASVPADNNGSYYWPFAFMSVLITMPGSILGVTLIMTYTRLTWWITPAEHRTLGELWLPPAYQTILLAGSQAVADSLTFLGSGTFLIRPGPPHLAAAGAVLDMLTWIVLASLAVRFVYVGRRRWAPIEKDVQRGLQELGPAVCFSTVLLVIRGVTQVLERDVTALLTAVPPPDPMSLPIMATEEWPVYVFDFLLIAVILLAMAVYHPGLYFPRRLTGFRLQTKALVREEEEGMGGSDATLVEKSGSIGWSTAESSTPTTSGEAVNLEKVSKP</sequence>
<evidence type="ECO:0000313" key="8">
    <source>
        <dbReference type="EMBL" id="KAK3393978.1"/>
    </source>
</evidence>
<feature type="transmembrane region" description="Helical" evidence="6">
    <location>
        <begin position="121"/>
        <end position="143"/>
    </location>
</feature>
<evidence type="ECO:0000256" key="7">
    <source>
        <dbReference type="SAM" id="SignalP"/>
    </source>
</evidence>
<dbReference type="AlphaFoldDB" id="A0AAE0P5U6"/>
<keyword evidence="3 6" id="KW-1133">Transmembrane helix</keyword>
<protein>
    <submittedName>
        <fullName evidence="8">Uncharacterized protein</fullName>
    </submittedName>
</protein>
<evidence type="ECO:0000256" key="3">
    <source>
        <dbReference type="ARBA" id="ARBA00022989"/>
    </source>
</evidence>
<feature type="transmembrane region" description="Helical" evidence="6">
    <location>
        <begin position="89"/>
        <end position="109"/>
    </location>
</feature>
<accession>A0AAE0P5U6</accession>
<comment type="caution">
    <text evidence="8">The sequence shown here is derived from an EMBL/GenBank/DDBJ whole genome shotgun (WGS) entry which is preliminary data.</text>
</comment>
<organism evidence="8 9">
    <name type="scientific">Podospora didyma</name>
    <dbReference type="NCBI Taxonomy" id="330526"/>
    <lineage>
        <taxon>Eukaryota</taxon>
        <taxon>Fungi</taxon>
        <taxon>Dikarya</taxon>
        <taxon>Ascomycota</taxon>
        <taxon>Pezizomycotina</taxon>
        <taxon>Sordariomycetes</taxon>
        <taxon>Sordariomycetidae</taxon>
        <taxon>Sordariales</taxon>
        <taxon>Podosporaceae</taxon>
        <taxon>Podospora</taxon>
    </lineage>
</organism>
<feature type="region of interest" description="Disordered" evidence="5">
    <location>
        <begin position="356"/>
        <end position="380"/>
    </location>
</feature>
<feature type="chain" id="PRO_5041922483" evidence="7">
    <location>
        <begin position="22"/>
        <end position="380"/>
    </location>
</feature>
<reference evidence="8" key="1">
    <citation type="journal article" date="2023" name="Mol. Phylogenet. Evol.">
        <title>Genome-scale phylogeny and comparative genomics of the fungal order Sordariales.</title>
        <authorList>
            <person name="Hensen N."/>
            <person name="Bonometti L."/>
            <person name="Westerberg I."/>
            <person name="Brannstrom I.O."/>
            <person name="Guillou S."/>
            <person name="Cros-Aarteil S."/>
            <person name="Calhoun S."/>
            <person name="Haridas S."/>
            <person name="Kuo A."/>
            <person name="Mondo S."/>
            <person name="Pangilinan J."/>
            <person name="Riley R."/>
            <person name="LaButti K."/>
            <person name="Andreopoulos B."/>
            <person name="Lipzen A."/>
            <person name="Chen C."/>
            <person name="Yan M."/>
            <person name="Daum C."/>
            <person name="Ng V."/>
            <person name="Clum A."/>
            <person name="Steindorff A."/>
            <person name="Ohm R.A."/>
            <person name="Martin F."/>
            <person name="Silar P."/>
            <person name="Natvig D.O."/>
            <person name="Lalanne C."/>
            <person name="Gautier V."/>
            <person name="Ament-Velasquez S.L."/>
            <person name="Kruys A."/>
            <person name="Hutchinson M.I."/>
            <person name="Powell A.J."/>
            <person name="Barry K."/>
            <person name="Miller A.N."/>
            <person name="Grigoriev I.V."/>
            <person name="Debuchy R."/>
            <person name="Gladieux P."/>
            <person name="Hiltunen Thoren M."/>
            <person name="Johannesson H."/>
        </authorList>
    </citation>
    <scope>NUCLEOTIDE SEQUENCE</scope>
    <source>
        <strain evidence="8">CBS 232.78</strain>
    </source>
</reference>
<reference evidence="8" key="2">
    <citation type="submission" date="2023-06" db="EMBL/GenBank/DDBJ databases">
        <authorList>
            <consortium name="Lawrence Berkeley National Laboratory"/>
            <person name="Haridas S."/>
            <person name="Hensen N."/>
            <person name="Bonometti L."/>
            <person name="Westerberg I."/>
            <person name="Brannstrom I.O."/>
            <person name="Guillou S."/>
            <person name="Cros-Aarteil S."/>
            <person name="Calhoun S."/>
            <person name="Kuo A."/>
            <person name="Mondo S."/>
            <person name="Pangilinan J."/>
            <person name="Riley R."/>
            <person name="LaButti K."/>
            <person name="Andreopoulos B."/>
            <person name="Lipzen A."/>
            <person name="Chen C."/>
            <person name="Yanf M."/>
            <person name="Daum C."/>
            <person name="Ng V."/>
            <person name="Clum A."/>
            <person name="Steindorff A."/>
            <person name="Ohm R."/>
            <person name="Martin F."/>
            <person name="Silar P."/>
            <person name="Natvig D."/>
            <person name="Lalanne C."/>
            <person name="Gautier V."/>
            <person name="Ament-velasquez S.L."/>
            <person name="Kruys A."/>
            <person name="Hutchinson M.I."/>
            <person name="Powell A.J."/>
            <person name="Barry K."/>
            <person name="Miller A.N."/>
            <person name="Grigoriev I.V."/>
            <person name="Debuchy R."/>
            <person name="Gladieux P."/>
            <person name="Thoren M.H."/>
            <person name="Johannesson H."/>
        </authorList>
    </citation>
    <scope>NUCLEOTIDE SEQUENCE</scope>
    <source>
        <strain evidence="8">CBS 232.78</strain>
    </source>
</reference>
<keyword evidence="4 6" id="KW-0472">Membrane</keyword>
<keyword evidence="9" id="KW-1185">Reference proteome</keyword>
<feature type="compositionally biased region" description="Polar residues" evidence="5">
    <location>
        <begin position="23"/>
        <end position="38"/>
    </location>
</feature>